<feature type="signal peptide" evidence="1">
    <location>
        <begin position="1"/>
        <end position="22"/>
    </location>
</feature>
<sequence length="185" mass="19276">MKFLTSLALSAAVALAMAPAQAAQTLNAAKSTLGFTFKQMNVPTEGRFKSFAANVSFDAAKPEATKAVFTVDLGSVDVGSADGNTTVRGASFFNIASLPKATFTAKTVKALGGGKFETRGTLSLKGISREVVSTFTTASAGNETTLQGSFPLNRLQFKVGDGAWDDTEAIADLVTVKYKFVLTGK</sequence>
<dbReference type="Gene3D" id="2.40.128.110">
    <property type="entry name" value="Lipid/polyisoprenoid-binding, YceI-like"/>
    <property type="match status" value="1"/>
</dbReference>
<name>A0A1W0CN10_9NEIS</name>
<dbReference type="PANTHER" id="PTHR34406">
    <property type="entry name" value="PROTEIN YCEI"/>
    <property type="match status" value="1"/>
</dbReference>
<feature type="chain" id="PRO_5012415846" evidence="1">
    <location>
        <begin position="23"/>
        <end position="185"/>
    </location>
</feature>
<evidence type="ECO:0000259" key="2">
    <source>
        <dbReference type="SMART" id="SM00867"/>
    </source>
</evidence>
<dbReference type="EMBL" id="MUKV01000023">
    <property type="protein sequence ID" value="OQS36207.1"/>
    <property type="molecule type" value="Genomic_DNA"/>
</dbReference>
<gene>
    <name evidence="3" type="ORF">B0T45_15995</name>
</gene>
<keyword evidence="1" id="KW-0732">Signal</keyword>
<evidence type="ECO:0000313" key="3">
    <source>
        <dbReference type="EMBL" id="OQS36207.1"/>
    </source>
</evidence>
<protein>
    <submittedName>
        <fullName evidence="3">Polyisoprenoid-binding protein</fullName>
    </submittedName>
</protein>
<dbReference type="InterPro" id="IPR036761">
    <property type="entry name" value="TTHA0802/YceI-like_sf"/>
</dbReference>
<dbReference type="SMART" id="SM00867">
    <property type="entry name" value="YceI"/>
    <property type="match status" value="1"/>
</dbReference>
<evidence type="ECO:0000313" key="4">
    <source>
        <dbReference type="Proteomes" id="UP000192721"/>
    </source>
</evidence>
<dbReference type="RefSeq" id="WP_081556165.1">
    <property type="nucleotide sequence ID" value="NZ_MUKV01000023.1"/>
</dbReference>
<dbReference type="PANTHER" id="PTHR34406:SF1">
    <property type="entry name" value="PROTEIN YCEI"/>
    <property type="match status" value="1"/>
</dbReference>
<evidence type="ECO:0000256" key="1">
    <source>
        <dbReference type="SAM" id="SignalP"/>
    </source>
</evidence>
<dbReference type="InterPro" id="IPR007372">
    <property type="entry name" value="Lipid/polyisoprenoid-bd_YceI"/>
</dbReference>
<dbReference type="Pfam" id="PF04264">
    <property type="entry name" value="YceI"/>
    <property type="match status" value="1"/>
</dbReference>
<dbReference type="AlphaFoldDB" id="A0A1W0CN10"/>
<comment type="caution">
    <text evidence="3">The sequence shown here is derived from an EMBL/GenBank/DDBJ whole genome shotgun (WGS) entry which is preliminary data.</text>
</comment>
<accession>A0A1W0CN10</accession>
<proteinExistence type="predicted"/>
<dbReference type="SUPFAM" id="SSF101874">
    <property type="entry name" value="YceI-like"/>
    <property type="match status" value="1"/>
</dbReference>
<reference evidence="3 4" key="1">
    <citation type="submission" date="2017-02" db="EMBL/GenBank/DDBJ databases">
        <title>Chromobacterium haemolyticum H5244.</title>
        <authorList>
            <person name="Gulvik C.A."/>
        </authorList>
    </citation>
    <scope>NUCLEOTIDE SEQUENCE [LARGE SCALE GENOMIC DNA]</scope>
    <source>
        <strain evidence="3 4">H5244</strain>
    </source>
</reference>
<feature type="domain" description="Lipid/polyisoprenoid-binding YceI-like" evidence="2">
    <location>
        <begin position="23"/>
        <end position="183"/>
    </location>
</feature>
<organism evidence="3 4">
    <name type="scientific">Chromobacterium haemolyticum</name>
    <dbReference type="NCBI Taxonomy" id="394935"/>
    <lineage>
        <taxon>Bacteria</taxon>
        <taxon>Pseudomonadati</taxon>
        <taxon>Pseudomonadota</taxon>
        <taxon>Betaproteobacteria</taxon>
        <taxon>Neisseriales</taxon>
        <taxon>Chromobacteriaceae</taxon>
        <taxon>Chromobacterium</taxon>
    </lineage>
</organism>
<dbReference type="Proteomes" id="UP000192721">
    <property type="component" value="Unassembled WGS sequence"/>
</dbReference>